<evidence type="ECO:0000256" key="2">
    <source>
        <dbReference type="SAM" id="Phobius"/>
    </source>
</evidence>
<feature type="transmembrane region" description="Helical" evidence="2">
    <location>
        <begin position="57"/>
        <end position="82"/>
    </location>
</feature>
<protein>
    <submittedName>
        <fullName evidence="3">Uncharacterized protein</fullName>
    </submittedName>
</protein>
<name>A0AA41U7P5_9MICO</name>
<accession>A0AA41U7P5</accession>
<reference evidence="3" key="1">
    <citation type="submission" date="2022-01" db="EMBL/GenBank/DDBJ databases">
        <title>Antribacter sp. nov., isolated from Guizhou of China.</title>
        <authorList>
            <person name="Chengliang C."/>
            <person name="Ya Z."/>
        </authorList>
    </citation>
    <scope>NUCLEOTIDE SEQUENCE</scope>
    <source>
        <strain evidence="3">KLBMP 9083</strain>
    </source>
</reference>
<organism evidence="3 4">
    <name type="scientific">Antribacter soli</name>
    <dbReference type="NCBI Taxonomy" id="2910976"/>
    <lineage>
        <taxon>Bacteria</taxon>
        <taxon>Bacillati</taxon>
        <taxon>Actinomycetota</taxon>
        <taxon>Actinomycetes</taxon>
        <taxon>Micrococcales</taxon>
        <taxon>Promicromonosporaceae</taxon>
        <taxon>Antribacter</taxon>
    </lineage>
</organism>
<sequence length="505" mass="53661">MNQYDESDDLGEVGAPHGDILAETFGALVGSATPPDAPSAPERNLPVLRRRVRRRRVVKSTGTAVGVAACLVAVAGGLSWALPDLDREPLPAETVSTPSPSPTSAPSTPTSASPSTSTSRSVASIPYRAGWRPEAWRITPGVENVACGASVDDLVSGSSVLHLERTGDLRPDTERGGWSLPVRIAVDPGTDIPWEVAYPTLVWIQDGVVVDVGGDWNEYEGEVASALAEDEVWTGEARAGNASQCRPETIVDDDVPTERYGNERPGGTFEVRAVSVYDFDNDGSYGLLVSDPVEVTLESGSGAPFPEGGSGWTDPEVPPLEERWVAGYGISGSDVVCLAHQSSFVEADPDYTLEITGTVTGSSDEWSAPVRLVPSAGASTVPWGEPALLLIRPDGRLAGYGRLAEEDWSEPRIWPHLAAGTTEGLAVADSSMPCRGWTTVPEAFAEPPYDPVPAGSYTVRAVTEIDPESRSHEYDDSGKDIEARRLVFSDPVRVTVNEDGSITQR</sequence>
<evidence type="ECO:0000313" key="4">
    <source>
        <dbReference type="Proteomes" id="UP001165405"/>
    </source>
</evidence>
<dbReference type="EMBL" id="JAKGSG010000005">
    <property type="protein sequence ID" value="MCF4119582.1"/>
    <property type="molecule type" value="Genomic_DNA"/>
</dbReference>
<keyword evidence="2" id="KW-0472">Membrane</keyword>
<feature type="region of interest" description="Disordered" evidence="1">
    <location>
        <begin position="29"/>
        <end position="48"/>
    </location>
</feature>
<keyword evidence="2" id="KW-0812">Transmembrane</keyword>
<feature type="region of interest" description="Disordered" evidence="1">
    <location>
        <begin position="89"/>
        <end position="124"/>
    </location>
</feature>
<dbReference type="Proteomes" id="UP001165405">
    <property type="component" value="Unassembled WGS sequence"/>
</dbReference>
<keyword evidence="4" id="KW-1185">Reference proteome</keyword>
<keyword evidence="2" id="KW-1133">Transmembrane helix</keyword>
<comment type="caution">
    <text evidence="3">The sequence shown here is derived from an EMBL/GenBank/DDBJ whole genome shotgun (WGS) entry which is preliminary data.</text>
</comment>
<dbReference type="AlphaFoldDB" id="A0AA41U7P5"/>
<dbReference type="RefSeq" id="WP_236087272.1">
    <property type="nucleotide sequence ID" value="NZ_JAKGSG010000005.1"/>
</dbReference>
<proteinExistence type="predicted"/>
<gene>
    <name evidence="3" type="ORF">L1785_01140</name>
</gene>
<feature type="compositionally biased region" description="Low complexity" evidence="1">
    <location>
        <begin position="91"/>
        <end position="124"/>
    </location>
</feature>
<evidence type="ECO:0000256" key="1">
    <source>
        <dbReference type="SAM" id="MobiDB-lite"/>
    </source>
</evidence>
<evidence type="ECO:0000313" key="3">
    <source>
        <dbReference type="EMBL" id="MCF4119582.1"/>
    </source>
</evidence>